<dbReference type="OrthoDB" id="9988102at2759"/>
<accession>A0A8S0W6J2</accession>
<dbReference type="AlphaFoldDB" id="A0A8S0W6J2"/>
<evidence type="ECO:0000313" key="2">
    <source>
        <dbReference type="EMBL" id="CAA7259186.1"/>
    </source>
</evidence>
<proteinExistence type="predicted"/>
<gene>
    <name evidence="2" type="ORF">AAE3_LOCUS1324</name>
</gene>
<dbReference type="InterPro" id="IPR036291">
    <property type="entry name" value="NAD(P)-bd_dom_sf"/>
</dbReference>
<dbReference type="SUPFAM" id="SSF51735">
    <property type="entry name" value="NAD(P)-binding Rossmann-fold domains"/>
    <property type="match status" value="1"/>
</dbReference>
<comment type="caution">
    <text evidence="2">The sequence shown here is derived from an EMBL/GenBank/DDBJ whole genome shotgun (WGS) entry which is preliminary data.</text>
</comment>
<evidence type="ECO:0000259" key="1">
    <source>
        <dbReference type="Pfam" id="PF03807"/>
    </source>
</evidence>
<organism evidence="2 3">
    <name type="scientific">Cyclocybe aegerita</name>
    <name type="common">Black poplar mushroom</name>
    <name type="synonym">Agrocybe aegerita</name>
    <dbReference type="NCBI Taxonomy" id="1973307"/>
    <lineage>
        <taxon>Eukaryota</taxon>
        <taxon>Fungi</taxon>
        <taxon>Dikarya</taxon>
        <taxon>Basidiomycota</taxon>
        <taxon>Agaricomycotina</taxon>
        <taxon>Agaricomycetes</taxon>
        <taxon>Agaricomycetidae</taxon>
        <taxon>Agaricales</taxon>
        <taxon>Agaricineae</taxon>
        <taxon>Bolbitiaceae</taxon>
        <taxon>Cyclocybe</taxon>
    </lineage>
</organism>
<reference evidence="2 3" key="1">
    <citation type="submission" date="2020-01" db="EMBL/GenBank/DDBJ databases">
        <authorList>
            <person name="Gupta K D."/>
        </authorList>
    </citation>
    <scope>NUCLEOTIDE SEQUENCE [LARGE SCALE GENOMIC DNA]</scope>
</reference>
<dbReference type="Gene3D" id="3.40.50.720">
    <property type="entry name" value="NAD(P)-binding Rossmann-like Domain"/>
    <property type="match status" value="1"/>
</dbReference>
<dbReference type="Pfam" id="PF03807">
    <property type="entry name" value="F420_oxidored"/>
    <property type="match status" value="1"/>
</dbReference>
<sequence length="151" mass="15840">MSVIALIAAGAMGAAVGRKLVEAGNTVLTNLEGRSDATRNRAAEAGMIDASWADIVQKADILLSIIPPREAMALAKRVLNEVTSTPTAEKQPLIFADCNAINVDTVKTIAGLFADAAVVFIDGCIIGVRLQILATTSPLSTRLRILRTNQA</sequence>
<dbReference type="Proteomes" id="UP000467700">
    <property type="component" value="Unassembled WGS sequence"/>
</dbReference>
<evidence type="ECO:0000313" key="3">
    <source>
        <dbReference type="Proteomes" id="UP000467700"/>
    </source>
</evidence>
<dbReference type="InterPro" id="IPR028939">
    <property type="entry name" value="P5C_Rdtase_cat_N"/>
</dbReference>
<keyword evidence="3" id="KW-1185">Reference proteome</keyword>
<protein>
    <recommendedName>
        <fullName evidence="1">Pyrroline-5-carboxylate reductase catalytic N-terminal domain-containing protein</fullName>
    </recommendedName>
</protein>
<dbReference type="EMBL" id="CACVBS010000013">
    <property type="protein sequence ID" value="CAA7259186.1"/>
    <property type="molecule type" value="Genomic_DNA"/>
</dbReference>
<name>A0A8S0W6J2_CYCAE</name>
<feature type="domain" description="Pyrroline-5-carboxylate reductase catalytic N-terminal" evidence="1">
    <location>
        <begin position="4"/>
        <end position="78"/>
    </location>
</feature>